<dbReference type="InterPro" id="IPR036612">
    <property type="entry name" value="KH_dom_type_1_sf"/>
</dbReference>
<reference evidence="5" key="1">
    <citation type="journal article" date="2021" name="Mol. Plant Microbe Interact.">
        <title>Complete Genome Sequence of the Plant-Pathogenic Fungus Colletotrichum lupini.</title>
        <authorList>
            <person name="Baroncelli R."/>
            <person name="Pensec F."/>
            <person name="Da Lio D."/>
            <person name="Boufleur T."/>
            <person name="Vicente I."/>
            <person name="Sarrocco S."/>
            <person name="Picot A."/>
            <person name="Baraldi E."/>
            <person name="Sukno S."/>
            <person name="Thon M."/>
            <person name="Le Floch G."/>
        </authorList>
    </citation>
    <scope>NUCLEOTIDE SEQUENCE</scope>
    <source>
        <strain evidence="5">IMI 504893</strain>
    </source>
</reference>
<dbReference type="PANTHER" id="PTHR10627">
    <property type="entry name" value="SCP160"/>
    <property type="match status" value="1"/>
</dbReference>
<keyword evidence="1" id="KW-0677">Repeat</keyword>
<feature type="region of interest" description="Disordered" evidence="3">
    <location>
        <begin position="1"/>
        <end position="127"/>
    </location>
</feature>
<dbReference type="Gene3D" id="3.30.310.210">
    <property type="match status" value="1"/>
</dbReference>
<name>A0A9Q8SC23_9PEZI</name>
<evidence type="ECO:0000259" key="4">
    <source>
        <dbReference type="SMART" id="SM00322"/>
    </source>
</evidence>
<feature type="domain" description="K Homology" evidence="4">
    <location>
        <begin position="220"/>
        <end position="298"/>
    </location>
</feature>
<evidence type="ECO:0000313" key="5">
    <source>
        <dbReference type="EMBL" id="UQC73757.1"/>
    </source>
</evidence>
<feature type="compositionally biased region" description="Polar residues" evidence="3">
    <location>
        <begin position="1"/>
        <end position="21"/>
    </location>
</feature>
<feature type="domain" description="K Homology" evidence="4">
    <location>
        <begin position="949"/>
        <end position="1026"/>
    </location>
</feature>
<feature type="domain" description="K Homology" evidence="4">
    <location>
        <begin position="1030"/>
        <end position="1098"/>
    </location>
</feature>
<feature type="domain" description="K Homology" evidence="4">
    <location>
        <begin position="782"/>
        <end position="871"/>
    </location>
</feature>
<dbReference type="SUPFAM" id="SSF54791">
    <property type="entry name" value="Eukaryotic type KH-domain (KH-domain type I)"/>
    <property type="match status" value="7"/>
</dbReference>
<dbReference type="Gene3D" id="3.30.1370.10">
    <property type="entry name" value="K Homology domain, type 1"/>
    <property type="match status" value="7"/>
</dbReference>
<dbReference type="CDD" id="cd22448">
    <property type="entry name" value="KH-I_ScSCP160_rpt3"/>
    <property type="match status" value="1"/>
</dbReference>
<dbReference type="Proteomes" id="UP000830671">
    <property type="component" value="Chromosome 1"/>
</dbReference>
<evidence type="ECO:0000256" key="2">
    <source>
        <dbReference type="PROSITE-ProRule" id="PRU00117"/>
    </source>
</evidence>
<feature type="region of interest" description="Disordered" evidence="3">
    <location>
        <begin position="1135"/>
        <end position="1159"/>
    </location>
</feature>
<accession>A0A9Q8SC23</accession>
<dbReference type="PROSITE" id="PS50084">
    <property type="entry name" value="KH_TYPE_1"/>
    <property type="match status" value="8"/>
</dbReference>
<keyword evidence="6" id="KW-1185">Reference proteome</keyword>
<dbReference type="InterPro" id="IPR054548">
    <property type="entry name" value="SCP160-like_KH"/>
</dbReference>
<feature type="domain" description="K Homology" evidence="4">
    <location>
        <begin position="715"/>
        <end position="778"/>
    </location>
</feature>
<dbReference type="RefSeq" id="XP_049135409.1">
    <property type="nucleotide sequence ID" value="XM_049279452.1"/>
</dbReference>
<evidence type="ECO:0000256" key="1">
    <source>
        <dbReference type="ARBA" id="ARBA00022737"/>
    </source>
</evidence>
<feature type="domain" description="K Homology" evidence="4">
    <location>
        <begin position="1213"/>
        <end position="1282"/>
    </location>
</feature>
<keyword evidence="2" id="KW-0694">RNA-binding</keyword>
<feature type="domain" description="K Homology" evidence="4">
    <location>
        <begin position="876"/>
        <end position="945"/>
    </location>
</feature>
<proteinExistence type="predicted"/>
<sequence>MASTDSTVANGAETSAAQRLLQTHADLHPTVEDVPDEDLPVKSGDAPSWAEPSSSRAANKQKEASASGKKIDTHSHELFPELGTSKGKSAGPNVTPIWGAKSNASTPANGVSRSSTPASGAATPKMSIPGRNVETVVLDPQFILPRNQLKRPIPDIMKDINRKSRANITLSNGPNGKLKFDATGPQDVAQQALKDLVQQIGTKVGGQSFLLHAPRLTSHLKTTIKVPIPQSARAHIIGKGGSVIKSIQEKSGARVQLPKAEEGSGPIDEDDDSTIDVLVEGNALSAASARNEILKIAGDRTANLNSKLRGIPAEFYPFIAGPGNSHIGRYENNGVTVRVPAHQIWAPRGRSLVANEGERPVFVPAADNHIQLQGDRAAVQAARAEIERRVQELQNQLAIDQFSLQKGRHQFIAGRRGETLDDFFNQTGCTILLPTDEDDDSVTVIGPAAQLTKGVETAMDRAMNMQFSTFDIGRFHKNAPGGVNTHARNVTRYLRHRDLFDDIESAHNTHINTPFTSAGASPYELYARDGKSVLQAQSAIEKLVHAIPPARIAPIPVDPFYHNYLVKDVSPRMRNSHGVHVILPESGEPEAPVLLVFEGPSASEPKPEIKTGRPSQDEIQAFQKGLEEARKQILDIINKQEQIASASVDVPQKFHERLRRFIKKEQANRADDQIPIRVSSVGTVVNLRGPASAVKNLEAKVVAFVEQEKEDEKERGFTMSFDFPQKYANHLIGKGGSNIKELRDRFDVEIQVQDGQVELKGPKAKAEAAKAHISSLGRTLADEVTHILKVDPKFHRELIGAGGSVTNRLQSKYKVLIFFPRSGKNAKDEENADASSDAGKPKRQQEPDEVIVRGPKKGADEARDEILSLLQYLKDTSFTATVSVQQKQVPSIIGQGGAALEELRVATGAKIDIPSARDAETVEILIKGTKPQVAAAKKALEEKRDVFNDTVVQTIEVDKKHHKSLIGSGGANLRDLVVKAGGSDDRRELARTIQFPKQEADGNTIKVEGRSDIVNKIVARIQEIVAEKENQVTEILEVPIEKHRTLIGRGGDAKRQLESQFTVSIDIPRQGDGKTGVKITGRPENVEKAKEHIASLVKEQEGETLQVPRSLHHSISNNGQFFRQLRNNHQVSVDHAGQALPPKPSAAASRSNGGALPLITDDEDATADAHSWKVVDSAAGEDGEIAWVLRGSPENLEKAKAAIASAIEQAKKNTHTGYLVLPDPKTYRYVIGQGGSKVNSIRKQSGCKINVPRNDAKEDAIEVIGSADGVEKAKDLILEAKSGRESPAIATEEGSYQHFRDQLSALTTEWFGDSPEAEPLEW</sequence>
<organism evidence="5 6">
    <name type="scientific">Colletotrichum lupini</name>
    <dbReference type="NCBI Taxonomy" id="145971"/>
    <lineage>
        <taxon>Eukaryota</taxon>
        <taxon>Fungi</taxon>
        <taxon>Dikarya</taxon>
        <taxon>Ascomycota</taxon>
        <taxon>Pezizomycotina</taxon>
        <taxon>Sordariomycetes</taxon>
        <taxon>Hypocreomycetidae</taxon>
        <taxon>Glomerellales</taxon>
        <taxon>Glomerellaceae</taxon>
        <taxon>Colletotrichum</taxon>
        <taxon>Colletotrichum acutatum species complex</taxon>
    </lineage>
</organism>
<dbReference type="GO" id="GO:0003729">
    <property type="term" value="F:mRNA binding"/>
    <property type="evidence" value="ECO:0007669"/>
    <property type="project" value="TreeGrafter"/>
</dbReference>
<dbReference type="EMBL" id="CP019471">
    <property type="protein sequence ID" value="UQC73757.1"/>
    <property type="molecule type" value="Genomic_DNA"/>
</dbReference>
<feature type="region of interest" description="Disordered" evidence="3">
    <location>
        <begin position="825"/>
        <end position="857"/>
    </location>
</feature>
<evidence type="ECO:0000256" key="3">
    <source>
        <dbReference type="SAM" id="MobiDB-lite"/>
    </source>
</evidence>
<dbReference type="KEGG" id="clup:CLUP02_00403"/>
<dbReference type="InterPro" id="IPR004088">
    <property type="entry name" value="KH_dom_type_1"/>
</dbReference>
<dbReference type="CDD" id="cd22450">
    <property type="entry name" value="KH-I_ScSCP160_rpt5"/>
    <property type="match status" value="1"/>
</dbReference>
<feature type="domain" description="K Homology" evidence="4">
    <location>
        <begin position="396"/>
        <end position="463"/>
    </location>
</feature>
<dbReference type="InterPro" id="IPR004087">
    <property type="entry name" value="KH_dom"/>
</dbReference>
<dbReference type="SMART" id="SM00322">
    <property type="entry name" value="KH"/>
    <property type="match status" value="10"/>
</dbReference>
<dbReference type="GeneID" id="73334462"/>
<evidence type="ECO:0000313" key="6">
    <source>
        <dbReference type="Proteomes" id="UP000830671"/>
    </source>
</evidence>
<gene>
    <name evidence="5" type="ORF">CLUP02_00403</name>
</gene>
<feature type="domain" description="K Homology" evidence="4">
    <location>
        <begin position="1099"/>
        <end position="1208"/>
    </location>
</feature>
<feature type="domain" description="K Homology" evidence="4">
    <location>
        <begin position="302"/>
        <end position="391"/>
    </location>
</feature>
<dbReference type="PANTHER" id="PTHR10627:SF31">
    <property type="entry name" value="DODECA-SATELLITE-BINDING PROTEIN 1, ISOFORM A"/>
    <property type="match status" value="1"/>
</dbReference>
<protein>
    <submittedName>
        <fullName evidence="5">KH domain-containing protein</fullName>
    </submittedName>
</protein>
<dbReference type="Pfam" id="PF00013">
    <property type="entry name" value="KH_1"/>
    <property type="match status" value="7"/>
</dbReference>
<dbReference type="CDD" id="cd22408">
    <property type="entry name" value="KH-I_Vigilin_rpt4"/>
    <property type="match status" value="1"/>
</dbReference>
<feature type="compositionally biased region" description="Polar residues" evidence="3">
    <location>
        <begin position="102"/>
        <end position="118"/>
    </location>
</feature>
<dbReference type="GO" id="GO:0005737">
    <property type="term" value="C:cytoplasm"/>
    <property type="evidence" value="ECO:0007669"/>
    <property type="project" value="TreeGrafter"/>
</dbReference>
<feature type="compositionally biased region" description="Basic and acidic residues" evidence="3">
    <location>
        <begin position="69"/>
        <end position="79"/>
    </location>
</feature>
<dbReference type="Pfam" id="PF22952">
    <property type="entry name" value="KH_11"/>
    <property type="match status" value="1"/>
</dbReference>